<feature type="transmembrane region" description="Helical" evidence="1">
    <location>
        <begin position="6"/>
        <end position="27"/>
    </location>
</feature>
<dbReference type="AlphaFoldDB" id="A0ABD6B6A6"/>
<evidence type="ECO:0000313" key="4">
    <source>
        <dbReference type="Proteomes" id="UP001597111"/>
    </source>
</evidence>
<dbReference type="RefSeq" id="WP_379730547.1">
    <property type="nucleotide sequence ID" value="NZ_JBHSWZ010000007.1"/>
</dbReference>
<protein>
    <recommendedName>
        <fullName evidence="2">DUF8070 domain-containing protein</fullName>
    </recommendedName>
</protein>
<evidence type="ECO:0000256" key="1">
    <source>
        <dbReference type="SAM" id="Phobius"/>
    </source>
</evidence>
<keyword evidence="1" id="KW-0472">Membrane</keyword>
<dbReference type="EMBL" id="JBHUDH010000092">
    <property type="protein sequence ID" value="MFD1526408.1"/>
    <property type="molecule type" value="Genomic_DNA"/>
</dbReference>
<accession>A0ABD6B6A6</accession>
<gene>
    <name evidence="3" type="ORF">ACFR9S_08875</name>
</gene>
<dbReference type="Proteomes" id="UP001597111">
    <property type="component" value="Unassembled WGS sequence"/>
</dbReference>
<organism evidence="3 4">
    <name type="scientific">Halolamina salina</name>
    <dbReference type="NCBI Taxonomy" id="1220023"/>
    <lineage>
        <taxon>Archaea</taxon>
        <taxon>Methanobacteriati</taxon>
        <taxon>Methanobacteriota</taxon>
        <taxon>Stenosarchaea group</taxon>
        <taxon>Halobacteria</taxon>
        <taxon>Halobacteriales</taxon>
        <taxon>Haloferacaceae</taxon>
    </lineage>
</organism>
<evidence type="ECO:0000313" key="3">
    <source>
        <dbReference type="EMBL" id="MFD1526408.1"/>
    </source>
</evidence>
<keyword evidence="4" id="KW-1185">Reference proteome</keyword>
<feature type="transmembrane region" description="Helical" evidence="1">
    <location>
        <begin position="90"/>
        <end position="108"/>
    </location>
</feature>
<feature type="transmembrane region" description="Helical" evidence="1">
    <location>
        <begin position="32"/>
        <end position="51"/>
    </location>
</feature>
<evidence type="ECO:0000259" key="2">
    <source>
        <dbReference type="Pfam" id="PF26267"/>
    </source>
</evidence>
<keyword evidence="1" id="KW-0812">Transmembrane</keyword>
<name>A0ABD6B6A6_9EURY</name>
<feature type="domain" description="DUF8070" evidence="2">
    <location>
        <begin position="1"/>
        <end position="111"/>
    </location>
</feature>
<proteinExistence type="predicted"/>
<keyword evidence="1" id="KW-1133">Transmembrane helix</keyword>
<reference evidence="3 4" key="1">
    <citation type="journal article" date="2019" name="Int. J. Syst. Evol. Microbiol.">
        <title>The Global Catalogue of Microorganisms (GCM) 10K type strain sequencing project: providing services to taxonomists for standard genome sequencing and annotation.</title>
        <authorList>
            <consortium name="The Broad Institute Genomics Platform"/>
            <consortium name="The Broad Institute Genome Sequencing Center for Infectious Disease"/>
            <person name="Wu L."/>
            <person name="Ma J."/>
        </authorList>
    </citation>
    <scope>NUCLEOTIDE SEQUENCE [LARGE SCALE GENOMIC DNA]</scope>
    <source>
        <strain evidence="3 4">CGMCC 1.12285</strain>
    </source>
</reference>
<sequence length="113" mass="11601">MALRALWKPVLLYTGVLALLTVGTVYLATRSLALILVLTAVGLLVAVLNGGTAGRTSLGGGENSDEGGAEFDEAGLLPQTSTEVSLRLTLLLYGTGVFLWSLAVLIALGDTLA</sequence>
<comment type="caution">
    <text evidence="3">The sequence shown here is derived from an EMBL/GenBank/DDBJ whole genome shotgun (WGS) entry which is preliminary data.</text>
</comment>
<dbReference type="InterPro" id="IPR058383">
    <property type="entry name" value="DUF8070"/>
</dbReference>
<dbReference type="Pfam" id="PF26267">
    <property type="entry name" value="DUF8070"/>
    <property type="match status" value="1"/>
</dbReference>